<dbReference type="EMBL" id="QUMU01000003">
    <property type="protein sequence ID" value="REG34245.1"/>
    <property type="molecule type" value="Genomic_DNA"/>
</dbReference>
<dbReference type="PANTHER" id="PTHR12993:SF11">
    <property type="entry name" value="N-ACETYLGLUCOSAMINYL-PHOSPHATIDYLINOSITOL DE-N-ACETYLASE"/>
    <property type="match status" value="1"/>
</dbReference>
<dbReference type="EMBL" id="CP011509">
    <property type="protein sequence ID" value="AKJ01431.1"/>
    <property type="molecule type" value="Genomic_DNA"/>
</dbReference>
<sequence>MHAPPPSGPAQEDRPPRLLLVTAHPDDETLFGGAVYKLSRSLGAQVDLVVFTRGEGGYRTSTLAEPLYGLKLTDPDVARVHLPRIREQELRAAARILGLRECVFLDQPDPGYTLAADAPVGEGWDTDFIRRGLRERLLQGRYDFVFVMLPLPQTHAHHRDAALLALEVVAGLAPHERPLVLGATGHTRSREVAEQNRQGFPIPEAEGFHYAGVPGHPLADVRPGVVFEFDRTRGFGFRDRLDYNIVVDWAIAEHKTQGVMQLRQGAIELERYWYLALNPGEGITRARTLFERLAQAPPT</sequence>
<gene>
    <name evidence="1" type="ORF">AA314_03057</name>
    <name evidence="2" type="ORF">ATI61_103138</name>
</gene>
<dbReference type="InterPro" id="IPR003737">
    <property type="entry name" value="GlcNAc_PI_deacetylase-related"/>
</dbReference>
<evidence type="ECO:0000313" key="2">
    <source>
        <dbReference type="EMBL" id="REG34245.1"/>
    </source>
</evidence>
<reference evidence="1 3" key="1">
    <citation type="submission" date="2015-05" db="EMBL/GenBank/DDBJ databases">
        <title>Genome assembly of Archangium gephyra DSM 2261.</title>
        <authorList>
            <person name="Sharma G."/>
            <person name="Subramanian S."/>
        </authorList>
    </citation>
    <scope>NUCLEOTIDE SEQUENCE [LARGE SCALE GENOMIC DNA]</scope>
    <source>
        <strain evidence="1 3">DSM 2261</strain>
    </source>
</reference>
<dbReference type="Proteomes" id="UP000256345">
    <property type="component" value="Unassembled WGS sequence"/>
</dbReference>
<dbReference type="GO" id="GO:0016811">
    <property type="term" value="F:hydrolase activity, acting on carbon-nitrogen (but not peptide) bonds, in linear amides"/>
    <property type="evidence" value="ECO:0007669"/>
    <property type="project" value="TreeGrafter"/>
</dbReference>
<dbReference type="SUPFAM" id="SSF102588">
    <property type="entry name" value="LmbE-like"/>
    <property type="match status" value="1"/>
</dbReference>
<evidence type="ECO:0000313" key="1">
    <source>
        <dbReference type="EMBL" id="AKJ01431.1"/>
    </source>
</evidence>
<reference evidence="2 4" key="2">
    <citation type="submission" date="2018-08" db="EMBL/GenBank/DDBJ databases">
        <title>Genomic Encyclopedia of Archaeal and Bacterial Type Strains, Phase II (KMG-II): from individual species to whole genera.</title>
        <authorList>
            <person name="Goeker M."/>
        </authorList>
    </citation>
    <scope>NUCLEOTIDE SEQUENCE [LARGE SCALE GENOMIC DNA]</scope>
    <source>
        <strain evidence="2 4">DSM 2261</strain>
    </source>
</reference>
<accession>A0AAC8Q6I5</accession>
<dbReference type="Pfam" id="PF02585">
    <property type="entry name" value="PIG-L"/>
    <property type="match status" value="1"/>
</dbReference>
<dbReference type="KEGG" id="age:AA314_03057"/>
<dbReference type="RefSeq" id="WP_075335922.1">
    <property type="nucleotide sequence ID" value="NZ_CP011509.1"/>
</dbReference>
<dbReference type="Proteomes" id="UP000035579">
    <property type="component" value="Chromosome"/>
</dbReference>
<dbReference type="AlphaFoldDB" id="A0AAC8Q6I5"/>
<evidence type="ECO:0000313" key="3">
    <source>
        <dbReference type="Proteomes" id="UP000035579"/>
    </source>
</evidence>
<name>A0AAC8Q6I5_9BACT</name>
<dbReference type="InterPro" id="IPR024078">
    <property type="entry name" value="LmbE-like_dom_sf"/>
</dbReference>
<protein>
    <submittedName>
        <fullName evidence="2">LmbE family N-acetylglucosaminyl deacetylase</fullName>
    </submittedName>
</protein>
<proteinExistence type="predicted"/>
<evidence type="ECO:0000313" key="4">
    <source>
        <dbReference type="Proteomes" id="UP000256345"/>
    </source>
</evidence>
<dbReference type="PANTHER" id="PTHR12993">
    <property type="entry name" value="N-ACETYLGLUCOSAMINYL-PHOSPHATIDYLINOSITOL DE-N-ACETYLASE-RELATED"/>
    <property type="match status" value="1"/>
</dbReference>
<organism evidence="1 3">
    <name type="scientific">Archangium gephyra</name>
    <dbReference type="NCBI Taxonomy" id="48"/>
    <lineage>
        <taxon>Bacteria</taxon>
        <taxon>Pseudomonadati</taxon>
        <taxon>Myxococcota</taxon>
        <taxon>Myxococcia</taxon>
        <taxon>Myxococcales</taxon>
        <taxon>Cystobacterineae</taxon>
        <taxon>Archangiaceae</taxon>
        <taxon>Archangium</taxon>
    </lineage>
</organism>
<dbReference type="Gene3D" id="3.40.50.10320">
    <property type="entry name" value="LmbE-like"/>
    <property type="match status" value="1"/>
</dbReference>
<keyword evidence="4" id="KW-1185">Reference proteome</keyword>